<evidence type="ECO:0000256" key="1">
    <source>
        <dbReference type="SAM" id="Phobius"/>
    </source>
</evidence>
<sequence>MKMNKTRLLEKISIQSGISADECSAVLKTFERILSEELTRKIHRYGGWILLLVALLVSAVAFSQTPQRKGRPVQTIRGMVIDGDSKHPIPYATVR</sequence>
<reference evidence="2" key="1">
    <citation type="journal article" date="2019" name="Nat. Med.">
        <title>A library of human gut bacterial isolates paired with longitudinal multiomics data enables mechanistic microbiome research.</title>
        <authorList>
            <person name="Poyet M."/>
            <person name="Groussin M."/>
            <person name="Gibbons S.M."/>
            <person name="Avila-Pacheco J."/>
            <person name="Jiang X."/>
            <person name="Kearney S.M."/>
            <person name="Perrotta A.R."/>
            <person name="Berdy B."/>
            <person name="Zhao S."/>
            <person name="Lieberman T.D."/>
            <person name="Swanson P.K."/>
            <person name="Smith M."/>
            <person name="Roesemann S."/>
            <person name="Alexander J.E."/>
            <person name="Rich S.A."/>
            <person name="Livny J."/>
            <person name="Vlamakis H."/>
            <person name="Clish C."/>
            <person name="Bullock K."/>
            <person name="Deik A."/>
            <person name="Scott J."/>
            <person name="Pierce K.A."/>
            <person name="Xavier R.J."/>
            <person name="Alm E.J."/>
        </authorList>
    </citation>
    <scope>NUCLEOTIDE SEQUENCE</scope>
    <source>
        <strain evidence="2">BIOML-A147</strain>
    </source>
</reference>
<name>A0A641RYE3_BACOV</name>
<keyword evidence="1" id="KW-1133">Transmembrane helix</keyword>
<organism evidence="2">
    <name type="scientific">Bacteroides ovatus</name>
    <dbReference type="NCBI Taxonomy" id="28116"/>
    <lineage>
        <taxon>Bacteria</taxon>
        <taxon>Pseudomonadati</taxon>
        <taxon>Bacteroidota</taxon>
        <taxon>Bacteroidia</taxon>
        <taxon>Bacteroidales</taxon>
        <taxon>Bacteroidaceae</taxon>
        <taxon>Bacteroides</taxon>
    </lineage>
</organism>
<feature type="non-terminal residue" evidence="2">
    <location>
        <position position="95"/>
    </location>
</feature>
<dbReference type="AlphaFoldDB" id="A0A641RYE3"/>
<keyword evidence="1" id="KW-0812">Transmembrane</keyword>
<accession>A0A641RYE3</accession>
<keyword evidence="1" id="KW-0472">Membrane</keyword>
<proteinExistence type="predicted"/>
<dbReference type="EMBL" id="VWKO01000316">
    <property type="protein sequence ID" value="KAA4022453.1"/>
    <property type="molecule type" value="Genomic_DNA"/>
</dbReference>
<evidence type="ECO:0000313" key="2">
    <source>
        <dbReference type="EMBL" id="KAA4022453.1"/>
    </source>
</evidence>
<protein>
    <submittedName>
        <fullName evidence="2">Prevent-host-death protein</fullName>
    </submittedName>
</protein>
<comment type="caution">
    <text evidence="2">The sequence shown here is derived from an EMBL/GenBank/DDBJ whole genome shotgun (WGS) entry which is preliminary data.</text>
</comment>
<gene>
    <name evidence="2" type="ORF">F3D60_26425</name>
</gene>
<feature type="transmembrane region" description="Helical" evidence="1">
    <location>
        <begin position="45"/>
        <end position="62"/>
    </location>
</feature>